<name>A0A8S2GAL8_9BILA</name>
<comment type="caution">
    <text evidence="1">The sequence shown here is derived from an EMBL/GenBank/DDBJ whole genome shotgun (WGS) entry which is preliminary data.</text>
</comment>
<organism evidence="1 3">
    <name type="scientific">Didymodactylos carnosus</name>
    <dbReference type="NCBI Taxonomy" id="1234261"/>
    <lineage>
        <taxon>Eukaryota</taxon>
        <taxon>Metazoa</taxon>
        <taxon>Spiralia</taxon>
        <taxon>Gnathifera</taxon>
        <taxon>Rotifera</taxon>
        <taxon>Eurotatoria</taxon>
        <taxon>Bdelloidea</taxon>
        <taxon>Philodinida</taxon>
        <taxon>Philodinidae</taxon>
        <taxon>Didymodactylos</taxon>
    </lineage>
</organism>
<feature type="non-terminal residue" evidence="1">
    <location>
        <position position="1"/>
    </location>
</feature>
<evidence type="ECO:0000313" key="2">
    <source>
        <dbReference type="EMBL" id="CAF4541532.1"/>
    </source>
</evidence>
<protein>
    <submittedName>
        <fullName evidence="1">Uncharacterized protein</fullName>
    </submittedName>
</protein>
<dbReference type="EMBL" id="CAJOBA010107140">
    <property type="protein sequence ID" value="CAF4541532.1"/>
    <property type="molecule type" value="Genomic_DNA"/>
</dbReference>
<gene>
    <name evidence="1" type="ORF">OVA965_LOCUS45667</name>
    <name evidence="2" type="ORF">TMI583_LOCUS49369</name>
</gene>
<sequence>NLYHTVSKHHHGHINRMVIDQRVLAPNEVYLLGVLFTRYNILFEYCDERGDLQLFPYDLTDITPVM</sequence>
<proteinExistence type="predicted"/>
<evidence type="ECO:0000313" key="3">
    <source>
        <dbReference type="Proteomes" id="UP000677228"/>
    </source>
</evidence>
<dbReference type="Proteomes" id="UP000682733">
    <property type="component" value="Unassembled WGS sequence"/>
</dbReference>
<reference evidence="1" key="1">
    <citation type="submission" date="2021-02" db="EMBL/GenBank/DDBJ databases">
        <authorList>
            <person name="Nowell W R."/>
        </authorList>
    </citation>
    <scope>NUCLEOTIDE SEQUENCE</scope>
</reference>
<accession>A0A8S2GAL8</accession>
<dbReference type="EMBL" id="CAJNOK010073937">
    <property type="protein sequence ID" value="CAF1669777.1"/>
    <property type="molecule type" value="Genomic_DNA"/>
</dbReference>
<dbReference type="Proteomes" id="UP000677228">
    <property type="component" value="Unassembled WGS sequence"/>
</dbReference>
<dbReference type="AlphaFoldDB" id="A0A8S2GAL8"/>
<evidence type="ECO:0000313" key="1">
    <source>
        <dbReference type="EMBL" id="CAF1669777.1"/>
    </source>
</evidence>